<dbReference type="PANTHER" id="PTHR10466:SF0">
    <property type="entry name" value="PHOSPHOMANNOMUTASE"/>
    <property type="match status" value="1"/>
</dbReference>
<evidence type="ECO:0000256" key="2">
    <source>
        <dbReference type="ARBA" id="ARBA00004699"/>
    </source>
</evidence>
<comment type="function">
    <text evidence="12">Involved in the synthesis of the GDP-mannose and dolichol-phosphate-mannose required for a number of critical mannosyl transfer reactions.</text>
</comment>
<dbReference type="GO" id="GO:0006013">
    <property type="term" value="P:mannose metabolic process"/>
    <property type="evidence" value="ECO:0007669"/>
    <property type="project" value="TreeGrafter"/>
</dbReference>
<feature type="binding site" evidence="11">
    <location>
        <position position="243"/>
    </location>
    <ligand>
        <name>Mg(2+)</name>
        <dbReference type="ChEBI" id="CHEBI:18420"/>
        <label>1</label>
    </ligand>
</feature>
<evidence type="ECO:0000256" key="7">
    <source>
        <dbReference type="ARBA" id="ARBA00022723"/>
    </source>
</evidence>
<dbReference type="InterPro" id="IPR006379">
    <property type="entry name" value="HAD-SF_hydro_IIB"/>
</dbReference>
<comment type="cofactor">
    <cofactor evidence="11">
        <name>Mg(2+)</name>
        <dbReference type="ChEBI" id="CHEBI:18420"/>
    </cofactor>
</comment>
<dbReference type="GO" id="GO:0005829">
    <property type="term" value="C:cytosol"/>
    <property type="evidence" value="ECO:0007669"/>
    <property type="project" value="TreeGrafter"/>
</dbReference>
<dbReference type="InterPro" id="IPR043169">
    <property type="entry name" value="PMM_cap"/>
</dbReference>
<dbReference type="STRING" id="41427.A0A182IPN1"/>
<dbReference type="EC" id="5.4.2.8" evidence="5 12"/>
<feature type="binding site" evidence="10">
    <location>
        <position position="156"/>
    </location>
    <ligand>
        <name>alpha-D-mannose 1-phosphate</name>
        <dbReference type="ChEBI" id="CHEBI:58409"/>
    </ligand>
</feature>
<feature type="binding site" evidence="11">
    <location>
        <position position="226"/>
    </location>
    <ligand>
        <name>Mg(2+)</name>
        <dbReference type="ChEBI" id="CHEBI:18420"/>
        <label>1</label>
    </ligand>
</feature>
<feature type="binding site" evidence="11">
    <location>
        <position position="238"/>
    </location>
    <ligand>
        <name>Mg(2+)</name>
        <dbReference type="ChEBI" id="CHEBI:18420"/>
        <label>1</label>
    </ligand>
</feature>
<dbReference type="FunFam" id="3.30.1240.20:FF:000001">
    <property type="entry name" value="Phosphomannomutase"/>
    <property type="match status" value="1"/>
</dbReference>
<evidence type="ECO:0000256" key="10">
    <source>
        <dbReference type="PIRSR" id="PIRSR605002-2"/>
    </source>
</evidence>
<feature type="binding site" evidence="10">
    <location>
        <position position="196"/>
    </location>
    <ligand>
        <name>alpha-D-mannose 1-phosphate</name>
        <dbReference type="ChEBI" id="CHEBI:58409"/>
    </ligand>
</feature>
<feature type="compositionally biased region" description="Polar residues" evidence="13">
    <location>
        <begin position="1"/>
        <end position="22"/>
    </location>
</feature>
<comment type="subunit">
    <text evidence="4 12">Homodimer.</text>
</comment>
<dbReference type="NCBIfam" id="TIGR01484">
    <property type="entry name" value="HAD-SF-IIB"/>
    <property type="match status" value="1"/>
</dbReference>
<sequence length="264" mass="30389">MRSLPGSTPIHTDSSLDWRTSNPPAPIDDVSVPREPITEEMKNFLYQDVLPRAIIGVVGGSDLEKMCEQLNGQEFLHKFDYVFPENGLVQYEGGKEVGKVSIIQHLGEDTLKRFINFCLHYIADLDLPIKRGTFVEFRNGMLNISPIGRNCSPEERKQFYQYDNVHQVRQKMIDRLREEFAEVDLTYSVGGQISFDVYPVGWDKTFCLRHVFKRPSAFRAIHFFGDKTDPGGNDYEIYSHEKTIGHRVTSPDDTRKQLTELLKL</sequence>
<evidence type="ECO:0000256" key="11">
    <source>
        <dbReference type="PIRSR" id="PIRSR605002-3"/>
    </source>
</evidence>
<evidence type="ECO:0000256" key="13">
    <source>
        <dbReference type="SAM" id="MobiDB-lite"/>
    </source>
</evidence>
<evidence type="ECO:0000256" key="5">
    <source>
        <dbReference type="ARBA" id="ARBA00012730"/>
    </source>
</evidence>
<dbReference type="GO" id="GO:0009298">
    <property type="term" value="P:GDP-mannose biosynthetic process"/>
    <property type="evidence" value="ECO:0007669"/>
    <property type="project" value="InterPro"/>
</dbReference>
<dbReference type="InterPro" id="IPR005002">
    <property type="entry name" value="PMM"/>
</dbReference>
<dbReference type="GO" id="GO:0006487">
    <property type="term" value="P:protein N-linked glycosylation"/>
    <property type="evidence" value="ECO:0007669"/>
    <property type="project" value="TreeGrafter"/>
</dbReference>
<evidence type="ECO:0000313" key="14">
    <source>
        <dbReference type="EnsemblMetazoa" id="AATE003083-PA.1"/>
    </source>
</evidence>
<comment type="pathway">
    <text evidence="2 12">Nucleotide-sugar biosynthesis; GDP-alpha-D-mannose biosynthesis; alpha-D-mannose 1-phosphate from D-fructose 6-phosphate: step 2/2.</text>
</comment>
<feature type="region of interest" description="Disordered" evidence="13">
    <location>
        <begin position="1"/>
        <end position="33"/>
    </location>
</feature>
<comment type="catalytic activity">
    <reaction evidence="12">
        <text>alpha-D-mannose 1-phosphate = D-mannose 6-phosphate</text>
        <dbReference type="Rhea" id="RHEA:11140"/>
        <dbReference type="ChEBI" id="CHEBI:58409"/>
        <dbReference type="ChEBI" id="CHEBI:58735"/>
        <dbReference type="EC" id="5.4.2.8"/>
    </reaction>
</comment>
<evidence type="ECO:0000256" key="1">
    <source>
        <dbReference type="ARBA" id="ARBA00004496"/>
    </source>
</evidence>
<comment type="subcellular location">
    <subcellularLocation>
        <location evidence="1 12">Cytoplasm</location>
    </subcellularLocation>
</comment>
<evidence type="ECO:0000256" key="6">
    <source>
        <dbReference type="ARBA" id="ARBA00022490"/>
    </source>
</evidence>
<evidence type="ECO:0000256" key="12">
    <source>
        <dbReference type="RuleBase" id="RU361118"/>
    </source>
</evidence>
<dbReference type="GO" id="GO:0046872">
    <property type="term" value="F:metal ion binding"/>
    <property type="evidence" value="ECO:0007669"/>
    <property type="project" value="UniProtKB-KW"/>
</dbReference>
<evidence type="ECO:0000256" key="8">
    <source>
        <dbReference type="ARBA" id="ARBA00022842"/>
    </source>
</evidence>
<reference evidence="14" key="1">
    <citation type="submission" date="2022-08" db="UniProtKB">
        <authorList>
            <consortium name="EnsemblMetazoa"/>
        </authorList>
    </citation>
    <scope>IDENTIFICATION</scope>
    <source>
        <strain evidence="14">EBRO</strain>
    </source>
</reference>
<keyword evidence="6 12" id="KW-0963">Cytoplasm</keyword>
<evidence type="ECO:0000256" key="9">
    <source>
        <dbReference type="ARBA" id="ARBA00023235"/>
    </source>
</evidence>
<dbReference type="PANTHER" id="PTHR10466">
    <property type="entry name" value="PHOSPHOMANNOMUTASE"/>
    <property type="match status" value="1"/>
</dbReference>
<feature type="binding site" evidence="10">
    <location>
        <position position="138"/>
    </location>
    <ligand>
        <name>alpha-D-mannose 1-phosphate</name>
        <dbReference type="ChEBI" id="CHEBI:58409"/>
    </ligand>
</feature>
<keyword evidence="7 11" id="KW-0479">Metal-binding</keyword>
<dbReference type="VEuPathDB" id="VectorBase:AATE003083"/>
<feature type="binding site" evidence="10">
    <location>
        <position position="149"/>
    </location>
    <ligand>
        <name>alpha-D-mannose 1-phosphate</name>
        <dbReference type="ChEBI" id="CHEBI:58409"/>
    </ligand>
</feature>
<keyword evidence="8 11" id="KW-0460">Magnesium</keyword>
<dbReference type="AlphaFoldDB" id="A0A182IPN1"/>
<dbReference type="Pfam" id="PF03332">
    <property type="entry name" value="PMM"/>
    <property type="match status" value="1"/>
</dbReference>
<dbReference type="EnsemblMetazoa" id="AATE003083-RA">
    <property type="protein sequence ID" value="AATE003083-PA.1"/>
    <property type="gene ID" value="AATE003083"/>
</dbReference>
<dbReference type="GO" id="GO:0004615">
    <property type="term" value="F:phosphomannomutase activity"/>
    <property type="evidence" value="ECO:0007669"/>
    <property type="project" value="UniProtKB-EC"/>
</dbReference>
<dbReference type="CDD" id="cd02585">
    <property type="entry name" value="HAD_PMM"/>
    <property type="match status" value="1"/>
</dbReference>
<accession>A0A182IPN1</accession>
<keyword evidence="9 12" id="KW-0413">Isomerase</keyword>
<comment type="similarity">
    <text evidence="3 12">Belongs to the eukaryotic PMM family.</text>
</comment>
<organism evidence="14">
    <name type="scientific">Anopheles atroparvus</name>
    <name type="common">European mosquito</name>
    <dbReference type="NCBI Taxonomy" id="41427"/>
    <lineage>
        <taxon>Eukaryota</taxon>
        <taxon>Metazoa</taxon>
        <taxon>Ecdysozoa</taxon>
        <taxon>Arthropoda</taxon>
        <taxon>Hexapoda</taxon>
        <taxon>Insecta</taxon>
        <taxon>Pterygota</taxon>
        <taxon>Neoptera</taxon>
        <taxon>Endopterygota</taxon>
        <taxon>Diptera</taxon>
        <taxon>Nematocera</taxon>
        <taxon>Culicoidea</taxon>
        <taxon>Culicidae</taxon>
        <taxon>Anophelinae</taxon>
        <taxon>Anopheles</taxon>
    </lineage>
</organism>
<dbReference type="Gene3D" id="3.40.50.1000">
    <property type="entry name" value="HAD superfamily/HAD-like"/>
    <property type="match status" value="1"/>
</dbReference>
<name>A0A182IPN1_ANOAO</name>
<dbReference type="SUPFAM" id="SSF56784">
    <property type="entry name" value="HAD-like"/>
    <property type="match status" value="1"/>
</dbReference>
<dbReference type="InterPro" id="IPR023214">
    <property type="entry name" value="HAD_sf"/>
</dbReference>
<dbReference type="InterPro" id="IPR036412">
    <property type="entry name" value="HAD-like_sf"/>
</dbReference>
<feature type="binding site" evidence="10">
    <location>
        <position position="194"/>
    </location>
    <ligand>
        <name>alpha-D-mannose 1-phosphate</name>
        <dbReference type="ChEBI" id="CHEBI:58409"/>
    </ligand>
</feature>
<protein>
    <recommendedName>
        <fullName evidence="5 12">Phosphomannomutase</fullName>
        <ecNumber evidence="5 12">5.4.2.8</ecNumber>
    </recommendedName>
</protein>
<evidence type="ECO:0000256" key="3">
    <source>
        <dbReference type="ARBA" id="ARBA00009736"/>
    </source>
</evidence>
<proteinExistence type="inferred from homology"/>
<dbReference type="Gene3D" id="3.30.1240.20">
    <property type="match status" value="1"/>
</dbReference>
<evidence type="ECO:0000256" key="4">
    <source>
        <dbReference type="ARBA" id="ARBA00011738"/>
    </source>
</evidence>
<feature type="binding site" evidence="10">
    <location>
        <position position="34"/>
    </location>
    <ligand>
        <name>alpha-D-mannose 1-phosphate</name>
        <dbReference type="ChEBI" id="CHEBI:58409"/>
    </ligand>
</feature>